<evidence type="ECO:0000313" key="8">
    <source>
        <dbReference type="Proteomes" id="UP001235344"/>
    </source>
</evidence>
<dbReference type="InterPro" id="IPR036909">
    <property type="entry name" value="Cyt_c-like_dom_sf"/>
</dbReference>
<feature type="chain" id="PRO_5047431148" evidence="5">
    <location>
        <begin position="28"/>
        <end position="539"/>
    </location>
</feature>
<proteinExistence type="predicted"/>
<evidence type="ECO:0000313" key="7">
    <source>
        <dbReference type="EMBL" id="WLI72200.1"/>
    </source>
</evidence>
<dbReference type="Pfam" id="PF02239">
    <property type="entry name" value="Cytochrom_D1"/>
    <property type="match status" value="1"/>
</dbReference>
<dbReference type="InterPro" id="IPR003143">
    <property type="entry name" value="Cyt_cd1_C_sf"/>
</dbReference>
<dbReference type="Pfam" id="PF13442">
    <property type="entry name" value="Cytochrome_CBB3"/>
    <property type="match status" value="1"/>
</dbReference>
<name>A0ABY9H165_9GAMM</name>
<dbReference type="InterPro" id="IPR009056">
    <property type="entry name" value="Cyt_c-like_dom"/>
</dbReference>
<dbReference type="CDD" id="cd20781">
    <property type="entry name" value="8prop_hemeD1_NiR_alpha_gamma"/>
    <property type="match status" value="1"/>
</dbReference>
<dbReference type="InterPro" id="IPR011048">
    <property type="entry name" value="Haem_d1_sf"/>
</dbReference>
<organism evidence="7 8">
    <name type="scientific">Halomonas alkalicola</name>
    <dbReference type="NCBI Taxonomy" id="1930622"/>
    <lineage>
        <taxon>Bacteria</taxon>
        <taxon>Pseudomonadati</taxon>
        <taxon>Pseudomonadota</taxon>
        <taxon>Gammaproteobacteria</taxon>
        <taxon>Oceanospirillales</taxon>
        <taxon>Halomonadaceae</taxon>
        <taxon>Halomonas</taxon>
    </lineage>
</organism>
<evidence type="ECO:0000256" key="2">
    <source>
        <dbReference type="ARBA" id="ARBA00022723"/>
    </source>
</evidence>
<protein>
    <submittedName>
        <fullName evidence="7">Cytochrome D1 domain-containing protein</fullName>
    </submittedName>
</protein>
<dbReference type="EMBL" id="CP131913">
    <property type="protein sequence ID" value="WLI72200.1"/>
    <property type="molecule type" value="Genomic_DNA"/>
</dbReference>
<gene>
    <name evidence="7" type="ORF">B6N23_10350</name>
</gene>
<reference evidence="7 8" key="1">
    <citation type="submission" date="2023-08" db="EMBL/GenBank/DDBJ databases">
        <title>Transcriptome Analysis of Halomonas alkalicola CICC 11012s to Identify the Genes Involved in Alkaline Tolerances.</title>
        <authorList>
            <person name="Zhai L."/>
        </authorList>
    </citation>
    <scope>NUCLEOTIDE SEQUENCE [LARGE SCALE GENOMIC DNA]</scope>
    <source>
        <strain evidence="7 8">CICC 11012s</strain>
    </source>
</reference>
<feature type="domain" description="Cytochrome c" evidence="6">
    <location>
        <begin position="36"/>
        <end position="112"/>
    </location>
</feature>
<keyword evidence="3 4" id="KW-0408">Iron</keyword>
<sequence>MHKKALSKGIFALSFPLAAMMAGGAQAAAPEMTAEELDRAGNIYFQRCAGCHGTLRAGATGPGLLPESTIEMGQRRLESIITFGTEGGMNNFDGILDEEEITLISKYIQQTPEEPPEMSLADIRETWTIVVPEEEWPDSPQHDRNWENFMVTILRDRGAMGIIDGDTKELVTEAETGYAVHVAKSSSDGRFWYVQGRDGRLSKIDLWMDPPQVTAEVFIGIDARDVAVSHYGEWADKYVIGGGYCPPHFVIADAHTMEPLKVVSTRGYDTEGNYVHEARVAALYDTPHAPTFLVNVKETGQVWQVDYSDIDNLRIDHIASAEYLHDGFFDSTGRYFMIAANFSNKMAFIDTVERKLVSLLNTGQIPHPGPGANWIDPECGPVAGTTHLGQGLMTFWGTDPEGHPDHAWEICGTVETDGPGLFVRSHPNSPHVWIDQAMHPEADVNQWVMVMDKETRELTPIHVADRPAEHDAVAVHMEYDQSGTEVWVSIWARGRGHQDDGAIVIYDDKTLEEKARVENLNTPTGKFNVYNRLKKYERG</sequence>
<evidence type="ECO:0000256" key="1">
    <source>
        <dbReference type="ARBA" id="ARBA00022617"/>
    </source>
</evidence>
<dbReference type="PROSITE" id="PS51007">
    <property type="entry name" value="CYTC"/>
    <property type="match status" value="1"/>
</dbReference>
<evidence type="ECO:0000256" key="5">
    <source>
        <dbReference type="SAM" id="SignalP"/>
    </source>
</evidence>
<keyword evidence="8" id="KW-1185">Reference proteome</keyword>
<dbReference type="RefSeq" id="WP_305498525.1">
    <property type="nucleotide sequence ID" value="NZ_CP131913.1"/>
</dbReference>
<dbReference type="Proteomes" id="UP001235344">
    <property type="component" value="Chromosome"/>
</dbReference>
<evidence type="ECO:0000259" key="6">
    <source>
        <dbReference type="PROSITE" id="PS51007"/>
    </source>
</evidence>
<evidence type="ECO:0000256" key="4">
    <source>
        <dbReference type="PROSITE-ProRule" id="PRU00433"/>
    </source>
</evidence>
<accession>A0ABY9H165</accession>
<keyword evidence="1 4" id="KW-0349">Heme</keyword>
<dbReference type="SUPFAM" id="SSF46626">
    <property type="entry name" value="Cytochrome c"/>
    <property type="match status" value="1"/>
</dbReference>
<dbReference type="Gene3D" id="1.10.760.10">
    <property type="entry name" value="Cytochrome c-like domain"/>
    <property type="match status" value="1"/>
</dbReference>
<evidence type="ECO:0000256" key="3">
    <source>
        <dbReference type="ARBA" id="ARBA00023004"/>
    </source>
</evidence>
<dbReference type="SUPFAM" id="SSF51004">
    <property type="entry name" value="C-terminal (heme d1) domain of cytochrome cd1-nitrite reductase"/>
    <property type="match status" value="1"/>
</dbReference>
<keyword evidence="5" id="KW-0732">Signal</keyword>
<feature type="signal peptide" evidence="5">
    <location>
        <begin position="1"/>
        <end position="27"/>
    </location>
</feature>
<dbReference type="Gene3D" id="2.140.10.20">
    <property type="entry name" value="C-terminal (heme d1) domain of cytochrome cd1-nitrite reductase"/>
    <property type="match status" value="1"/>
</dbReference>
<keyword evidence="2 4" id="KW-0479">Metal-binding</keyword>